<comment type="catalytic activity">
    <reaction evidence="15">
        <text>Na(+)(in) = Na(+)(out)</text>
        <dbReference type="Rhea" id="RHEA:34963"/>
        <dbReference type="ChEBI" id="CHEBI:29101"/>
    </reaction>
</comment>
<keyword evidence="4 16" id="KW-1133">Transmembrane helix</keyword>
<dbReference type="InterPro" id="IPR038050">
    <property type="entry name" value="Neuro_actylchol_rec"/>
</dbReference>
<dbReference type="InterPro" id="IPR006202">
    <property type="entry name" value="Neur_chan_lig-bd"/>
</dbReference>
<dbReference type="GO" id="GO:0004888">
    <property type="term" value="F:transmembrane signaling receptor activity"/>
    <property type="evidence" value="ECO:0007669"/>
    <property type="project" value="InterPro"/>
</dbReference>
<dbReference type="Pfam" id="PF02931">
    <property type="entry name" value="Neur_chan_LBD"/>
    <property type="match status" value="1"/>
</dbReference>
<proteinExistence type="inferred from homology"/>
<protein>
    <submittedName>
        <fullName evidence="20">Neuronal acetylcholine receptor subunit alpha-2</fullName>
    </submittedName>
</protein>
<evidence type="ECO:0000256" key="10">
    <source>
        <dbReference type="ARBA" id="ARBA00023180"/>
    </source>
</evidence>
<dbReference type="InterPro" id="IPR006029">
    <property type="entry name" value="Neurotrans-gated_channel_TM"/>
</dbReference>
<keyword evidence="6 16" id="KW-0406">Ion transport</keyword>
<feature type="transmembrane region" description="Helical" evidence="16">
    <location>
        <begin position="193"/>
        <end position="212"/>
    </location>
</feature>
<dbReference type="STRING" id="9365.ENSEEUP00000008773"/>
<comment type="subcellular location">
    <subcellularLocation>
        <location evidence="13">Synaptic cell membrane</location>
        <topology evidence="13">Multi-pass membrane protein</topology>
    </subcellularLocation>
</comment>
<feature type="transmembrane region" description="Helical" evidence="16">
    <location>
        <begin position="367"/>
        <end position="389"/>
    </location>
</feature>
<keyword evidence="1 16" id="KW-0813">Transport</keyword>
<dbReference type="CDD" id="cd19064">
    <property type="entry name" value="LGIC_TM_nAChR"/>
    <property type="match status" value="1"/>
</dbReference>
<evidence type="ECO:0000256" key="16">
    <source>
        <dbReference type="RuleBase" id="RU000687"/>
    </source>
</evidence>
<reference evidence="20" key="2">
    <citation type="submission" date="2025-08" db="UniProtKB">
        <authorList>
            <consortium name="RefSeq"/>
        </authorList>
    </citation>
    <scope>IDENTIFICATION</scope>
</reference>
<dbReference type="InterPro" id="IPR036719">
    <property type="entry name" value="Neuro-gated_channel_TM_sf"/>
</dbReference>
<keyword evidence="3 16" id="KW-0812">Transmembrane</keyword>
<feature type="domain" description="Neurotransmitter-gated ion-channel transmembrane" evidence="18">
    <location>
        <begin position="134"/>
        <end position="384"/>
    </location>
</feature>
<dbReference type="AlphaFoldDB" id="A0A1S2ZCP8"/>
<comment type="similarity">
    <text evidence="16">Belongs to the ligand-gated ion channel (TC 1.A.9) family.</text>
</comment>
<keyword evidence="2" id="KW-1003">Cell membrane</keyword>
<evidence type="ECO:0000256" key="13">
    <source>
        <dbReference type="ARBA" id="ARBA00034099"/>
    </source>
</evidence>
<evidence type="ECO:0000256" key="11">
    <source>
        <dbReference type="ARBA" id="ARBA00023286"/>
    </source>
</evidence>
<dbReference type="FunCoup" id="A0A1S2ZCP8">
    <property type="interactions" value="39"/>
</dbReference>
<evidence type="ECO:0000256" key="8">
    <source>
        <dbReference type="ARBA" id="ARBA00023157"/>
    </source>
</evidence>
<evidence type="ECO:0000259" key="18">
    <source>
        <dbReference type="Pfam" id="PF02932"/>
    </source>
</evidence>
<evidence type="ECO:0000259" key="17">
    <source>
        <dbReference type="Pfam" id="PF02931"/>
    </source>
</evidence>
<sequence>MIWIPDIVLYNNADGEFAVTHMTKAHLFSSGTVHWTPPAIYKSSCSIDVTFFPFDQQNCKMKFGSWTYDKAKIDLEQMERTVDLKDYWESGEWAIIDATGTYNSKKYDCCAEIYPDVTYYFVIRRLPLFYTINLIIPCLLISCLTVLVFYLPSDCGEKITLCISVLLSLTVFLLLITEIIPSTSLVIPLIGEYLLFTMIFVTLSIIITVFVLNVHHRSPSTHNLPRWVRVVFLAWVPRWLLMSRPLPPPPPPLSPLDLKLSPSYHWLEAHEDAGEGREEEEERERWECAGHLPPCVGGHYSHGGLCPGTSGSELEETRMQDSGFLLSPHIQKALKGVHYIADHLRAEDADSSVKEDWKYVAMVIDRIFLWLFVVVCFLGTIGLFLPPFLAGMI</sequence>
<evidence type="ECO:0000256" key="9">
    <source>
        <dbReference type="ARBA" id="ARBA00023170"/>
    </source>
</evidence>
<comment type="catalytic activity">
    <reaction evidence="14">
        <text>K(+)(in) = K(+)(out)</text>
        <dbReference type="Rhea" id="RHEA:29463"/>
        <dbReference type="ChEBI" id="CHEBI:29103"/>
    </reaction>
</comment>
<evidence type="ECO:0000256" key="2">
    <source>
        <dbReference type="ARBA" id="ARBA00022475"/>
    </source>
</evidence>
<dbReference type="GO" id="GO:0022848">
    <property type="term" value="F:acetylcholine-gated monoatomic cation-selective channel activity"/>
    <property type="evidence" value="ECO:0007669"/>
    <property type="project" value="InterPro"/>
</dbReference>
<dbReference type="InterPro" id="IPR006201">
    <property type="entry name" value="Neur_channel"/>
</dbReference>
<keyword evidence="8" id="KW-1015">Disulfide bond</keyword>
<dbReference type="InterPro" id="IPR018000">
    <property type="entry name" value="Neurotransmitter_ion_chnl_CS"/>
</dbReference>
<keyword evidence="5" id="KW-0770">Synapse</keyword>
<keyword evidence="19" id="KW-1185">Reference proteome</keyword>
<evidence type="ECO:0000256" key="12">
    <source>
        <dbReference type="ARBA" id="ARBA00023303"/>
    </source>
</evidence>
<dbReference type="PANTHER" id="PTHR18945">
    <property type="entry name" value="NEUROTRANSMITTER GATED ION CHANNEL"/>
    <property type="match status" value="1"/>
</dbReference>
<dbReference type="InterPro" id="IPR002394">
    <property type="entry name" value="Nicotinic_acetylcholine_rcpt"/>
</dbReference>
<keyword evidence="12 16" id="KW-0407">Ion channel</keyword>
<dbReference type="eggNOG" id="KOG3645">
    <property type="taxonomic scope" value="Eukaryota"/>
</dbReference>
<dbReference type="PRINTS" id="PR00252">
    <property type="entry name" value="NRIONCHANNEL"/>
</dbReference>
<dbReference type="GeneID" id="103108371"/>
<dbReference type="OrthoDB" id="5975154at2759"/>
<evidence type="ECO:0000256" key="7">
    <source>
        <dbReference type="ARBA" id="ARBA00023136"/>
    </source>
</evidence>
<feature type="transmembrane region" description="Helical" evidence="16">
    <location>
        <begin position="128"/>
        <end position="152"/>
    </location>
</feature>
<evidence type="ECO:0000256" key="3">
    <source>
        <dbReference type="ARBA" id="ARBA00022692"/>
    </source>
</evidence>
<evidence type="ECO:0000313" key="19">
    <source>
        <dbReference type="Proteomes" id="UP001652624"/>
    </source>
</evidence>
<name>A0A1S2ZCP8_ERIEU</name>
<dbReference type="SUPFAM" id="SSF90112">
    <property type="entry name" value="Neurotransmitter-gated ion-channel transmembrane pore"/>
    <property type="match status" value="1"/>
</dbReference>
<evidence type="ECO:0000256" key="14">
    <source>
        <dbReference type="ARBA" id="ARBA00034430"/>
    </source>
</evidence>
<dbReference type="InterPro" id="IPR036734">
    <property type="entry name" value="Neur_chan_lig-bd_sf"/>
</dbReference>
<keyword evidence="11" id="KW-1071">Ligand-gated ion channel</keyword>
<evidence type="ECO:0000256" key="5">
    <source>
        <dbReference type="ARBA" id="ARBA00023018"/>
    </source>
</evidence>
<evidence type="ECO:0000256" key="15">
    <source>
        <dbReference type="ARBA" id="ARBA00036239"/>
    </source>
</evidence>
<dbReference type="SUPFAM" id="SSF63712">
    <property type="entry name" value="Nicotinic receptor ligand binding domain-like"/>
    <property type="match status" value="1"/>
</dbReference>
<dbReference type="CTD" id="1135"/>
<dbReference type="GO" id="GO:0045211">
    <property type="term" value="C:postsynaptic membrane"/>
    <property type="evidence" value="ECO:0007669"/>
    <property type="project" value="InterPro"/>
</dbReference>
<dbReference type="PRINTS" id="PR00254">
    <property type="entry name" value="NICOTINICR"/>
</dbReference>
<reference evidence="19" key="1">
    <citation type="submission" date="2025-05" db="UniProtKB">
        <authorList>
            <consortium name="RefSeq"/>
        </authorList>
    </citation>
    <scope>NUCLEOTIDE SEQUENCE [LARGE SCALE GENOMIC DNA]</scope>
</reference>
<dbReference type="NCBIfam" id="TIGR00860">
    <property type="entry name" value="LIC"/>
    <property type="match status" value="1"/>
</dbReference>
<dbReference type="Pfam" id="PF02932">
    <property type="entry name" value="Neur_chan_memb"/>
    <property type="match status" value="1"/>
</dbReference>
<gene>
    <name evidence="20" type="primary">CHRNA2</name>
</gene>
<accession>A0A1S2ZCP8</accession>
<evidence type="ECO:0000256" key="6">
    <source>
        <dbReference type="ARBA" id="ARBA00023065"/>
    </source>
</evidence>
<dbReference type="Proteomes" id="UP001652624">
    <property type="component" value="Chromosome 2"/>
</dbReference>
<evidence type="ECO:0000313" key="20">
    <source>
        <dbReference type="RefSeq" id="XP_007517357.2"/>
    </source>
</evidence>
<keyword evidence="10" id="KW-0325">Glycoprotein</keyword>
<keyword evidence="7 16" id="KW-0472">Membrane</keyword>
<dbReference type="Gene3D" id="2.70.170.10">
    <property type="entry name" value="Neurotransmitter-gated ion-channel ligand-binding domain"/>
    <property type="match status" value="1"/>
</dbReference>
<dbReference type="PROSITE" id="PS00236">
    <property type="entry name" value="NEUROTR_ION_CHANNEL"/>
    <property type="match status" value="1"/>
</dbReference>
<organism evidence="19 20">
    <name type="scientific">Erinaceus europaeus</name>
    <name type="common">Western European hedgehog</name>
    <dbReference type="NCBI Taxonomy" id="9365"/>
    <lineage>
        <taxon>Eukaryota</taxon>
        <taxon>Metazoa</taxon>
        <taxon>Chordata</taxon>
        <taxon>Craniata</taxon>
        <taxon>Vertebrata</taxon>
        <taxon>Euteleostomi</taxon>
        <taxon>Mammalia</taxon>
        <taxon>Eutheria</taxon>
        <taxon>Laurasiatheria</taxon>
        <taxon>Eulipotyphla</taxon>
        <taxon>Erinaceidae</taxon>
        <taxon>Erinaceinae</taxon>
        <taxon>Erinaceus</taxon>
    </lineage>
</organism>
<feature type="domain" description="Neurotransmitter-gated ion-channel ligand-binding" evidence="17">
    <location>
        <begin position="1"/>
        <end position="126"/>
    </location>
</feature>
<evidence type="ECO:0000256" key="1">
    <source>
        <dbReference type="ARBA" id="ARBA00022448"/>
    </source>
</evidence>
<keyword evidence="9 20" id="KW-0675">Receptor</keyword>
<feature type="transmembrane region" description="Helical" evidence="16">
    <location>
        <begin position="158"/>
        <end position="181"/>
    </location>
</feature>
<evidence type="ECO:0000256" key="4">
    <source>
        <dbReference type="ARBA" id="ARBA00022989"/>
    </source>
</evidence>
<dbReference type="RefSeq" id="XP_007517357.2">
    <property type="nucleotide sequence ID" value="XM_007517295.3"/>
</dbReference>
<dbReference type="Gene3D" id="1.20.58.390">
    <property type="entry name" value="Neurotransmitter-gated ion-channel transmembrane domain"/>
    <property type="match status" value="2"/>
</dbReference>
<dbReference type="InParanoid" id="A0A1S2ZCP8"/>